<accession>A0ABT0U3N9</accession>
<reference evidence="1 2" key="1">
    <citation type="journal article" date="2022" name="Syst. Appl. Microbiol.">
        <title>Rhodopirellula aestuarii sp. nov., a novel member of the genus Rhodopirellula isolated from brackish sediments collected in the Tagus River estuary, Portugal.</title>
        <authorList>
            <person name="Vitorino I.R."/>
            <person name="Klimek D."/>
            <person name="Calusinska M."/>
            <person name="Lobo-da-Cunha A."/>
            <person name="Vasconcelos V."/>
            <person name="Lage O.M."/>
        </authorList>
    </citation>
    <scope>NUCLEOTIDE SEQUENCE [LARGE SCALE GENOMIC DNA]</scope>
    <source>
        <strain evidence="1 2">ICT_H3.1</strain>
    </source>
</reference>
<sequence length="56" mass="6294">MVATIRDVDSVADNKRWICAGFEECVCPSVIVERVFLYAIGGRKSLWQCTAVEKVM</sequence>
<name>A0ABT0U3N9_9BACT</name>
<organism evidence="1 2">
    <name type="scientific">Aporhodopirellula aestuarii</name>
    <dbReference type="NCBI Taxonomy" id="2950107"/>
    <lineage>
        <taxon>Bacteria</taxon>
        <taxon>Pseudomonadati</taxon>
        <taxon>Planctomycetota</taxon>
        <taxon>Planctomycetia</taxon>
        <taxon>Pirellulales</taxon>
        <taxon>Pirellulaceae</taxon>
        <taxon>Aporhodopirellula</taxon>
    </lineage>
</organism>
<proteinExistence type="predicted"/>
<dbReference type="RefSeq" id="WP_250929135.1">
    <property type="nucleotide sequence ID" value="NZ_JAMQBK010000031.1"/>
</dbReference>
<keyword evidence="2" id="KW-1185">Reference proteome</keyword>
<comment type="caution">
    <text evidence="1">The sequence shown here is derived from an EMBL/GenBank/DDBJ whole genome shotgun (WGS) entry which is preliminary data.</text>
</comment>
<protein>
    <submittedName>
        <fullName evidence="1">Uncharacterized protein</fullName>
    </submittedName>
</protein>
<evidence type="ECO:0000313" key="1">
    <source>
        <dbReference type="EMBL" id="MCM2371507.1"/>
    </source>
</evidence>
<gene>
    <name evidence="1" type="ORF">NB063_12920</name>
</gene>
<dbReference type="EMBL" id="JAMQBK010000031">
    <property type="protein sequence ID" value="MCM2371507.1"/>
    <property type="molecule type" value="Genomic_DNA"/>
</dbReference>
<evidence type="ECO:0000313" key="2">
    <source>
        <dbReference type="Proteomes" id="UP001202961"/>
    </source>
</evidence>
<dbReference type="Proteomes" id="UP001202961">
    <property type="component" value="Unassembled WGS sequence"/>
</dbReference>